<feature type="binding site" evidence="7">
    <location>
        <position position="249"/>
    </location>
    <ligand>
        <name>FAD</name>
        <dbReference type="ChEBI" id="CHEBI:57692"/>
    </ligand>
</feature>
<dbReference type="InterPro" id="IPR006094">
    <property type="entry name" value="Oxid_FAD_bind_N"/>
</dbReference>
<comment type="subcellular location">
    <subcellularLocation>
        <location evidence="5">Cell inner membrane</location>
        <topology evidence="5">Peripheral membrane protein</topology>
        <orientation evidence="5">Cytoplasmic side</orientation>
    </subcellularLocation>
</comment>
<dbReference type="InterPro" id="IPR036318">
    <property type="entry name" value="FAD-bd_PCMH-like_sf"/>
</dbReference>
<dbReference type="PANTHER" id="PTHR43716">
    <property type="entry name" value="D-2-HYDROXYGLUTARATE DEHYDROGENASE, MITOCHONDRIAL"/>
    <property type="match status" value="1"/>
</dbReference>
<feature type="binding site" evidence="5 7">
    <location>
        <position position="254"/>
    </location>
    <ligand>
        <name>FAD</name>
        <dbReference type="ChEBI" id="CHEBI:57692"/>
    </ligand>
</feature>
<reference evidence="9 10" key="1">
    <citation type="submission" date="2020-01" db="EMBL/GenBank/DDBJ databases">
        <title>Genome sequencing of strain KACC 21507.</title>
        <authorList>
            <person name="Heo J."/>
            <person name="Kim S.-J."/>
            <person name="Kim J.-S."/>
            <person name="Hong S.-B."/>
            <person name="Kwon S.-W."/>
        </authorList>
    </citation>
    <scope>NUCLEOTIDE SEQUENCE [LARGE SCALE GENOMIC DNA]</scope>
    <source>
        <strain evidence="9 10">KACC 21507</strain>
    </source>
</reference>
<dbReference type="InterPro" id="IPR015409">
    <property type="entry name" value="Lactate_DH_C"/>
</dbReference>
<dbReference type="GO" id="GO:0071949">
    <property type="term" value="F:FAD binding"/>
    <property type="evidence" value="ECO:0007669"/>
    <property type="project" value="InterPro"/>
</dbReference>
<dbReference type="GO" id="GO:0006089">
    <property type="term" value="P:lactate metabolic process"/>
    <property type="evidence" value="ECO:0007669"/>
    <property type="project" value="UniProtKB-UniRule"/>
</dbReference>
<dbReference type="GO" id="GO:0102029">
    <property type="term" value="F:D-lactate dehydrogenase (quinone) activity"/>
    <property type="evidence" value="ECO:0007669"/>
    <property type="project" value="UniProtKB-EC"/>
</dbReference>
<dbReference type="Gene3D" id="3.30.465.10">
    <property type="match status" value="1"/>
</dbReference>
<evidence type="ECO:0000259" key="8">
    <source>
        <dbReference type="PROSITE" id="PS51387"/>
    </source>
</evidence>
<accession>A0A6P1N8V9</accession>
<evidence type="ECO:0000256" key="6">
    <source>
        <dbReference type="PIRNR" id="PIRNR000101"/>
    </source>
</evidence>
<dbReference type="PANTHER" id="PTHR43716:SF1">
    <property type="entry name" value="D-2-HYDROXYGLUTARATE DEHYDROGENASE, MITOCHONDRIAL"/>
    <property type="match status" value="1"/>
</dbReference>
<keyword evidence="2 5" id="KW-0285">Flavoprotein</keyword>
<evidence type="ECO:0000256" key="5">
    <source>
        <dbReference type="HAMAP-Rule" id="MF_02092"/>
    </source>
</evidence>
<dbReference type="InterPro" id="IPR016167">
    <property type="entry name" value="FAD-bd_PCMH_sub1"/>
</dbReference>
<dbReference type="Pfam" id="PF09330">
    <property type="entry name" value="Lact-deh-memb"/>
    <property type="match status" value="1"/>
</dbReference>
<comment type="catalytic activity">
    <reaction evidence="5 6">
        <text>(R)-lactate + a quinone = a quinol + pyruvate</text>
        <dbReference type="Rhea" id="RHEA:51468"/>
        <dbReference type="ChEBI" id="CHEBI:15361"/>
        <dbReference type="ChEBI" id="CHEBI:16004"/>
        <dbReference type="ChEBI" id="CHEBI:24646"/>
        <dbReference type="ChEBI" id="CHEBI:132124"/>
        <dbReference type="EC" id="1.1.5.12"/>
    </reaction>
</comment>
<dbReference type="InterPro" id="IPR016173">
    <property type="entry name" value="D-lactate_DH_C-sub2"/>
</dbReference>
<dbReference type="PROSITE" id="PS51387">
    <property type="entry name" value="FAD_PCMH"/>
    <property type="match status" value="1"/>
</dbReference>
<dbReference type="HAMAP" id="MF_02092">
    <property type="entry name" value="DLDH_Dld"/>
    <property type="match status" value="1"/>
</dbReference>
<keyword evidence="4 5" id="KW-0560">Oxidoreductase</keyword>
<proteinExistence type="inferred from homology"/>
<evidence type="ECO:0000313" key="9">
    <source>
        <dbReference type="EMBL" id="QHI94975.1"/>
    </source>
</evidence>
<dbReference type="Gene3D" id="3.30.70.610">
    <property type="entry name" value="D-lactate dehydrogenase, cap domain, subdomain 1"/>
    <property type="match status" value="2"/>
</dbReference>
<dbReference type="KEGG" id="bomb:GT348_00325"/>
<dbReference type="InterPro" id="IPR016166">
    <property type="entry name" value="FAD-bd_PCMH"/>
</dbReference>
<organism evidence="9 10">
    <name type="scientific">Aristophania vespae</name>
    <dbReference type="NCBI Taxonomy" id="2697033"/>
    <lineage>
        <taxon>Bacteria</taxon>
        <taxon>Pseudomonadati</taxon>
        <taxon>Pseudomonadota</taxon>
        <taxon>Alphaproteobacteria</taxon>
        <taxon>Acetobacterales</taxon>
        <taxon>Acetobacteraceae</taxon>
        <taxon>Aristophania</taxon>
    </lineage>
</organism>
<protein>
    <recommendedName>
        <fullName evidence="5">Quinone-dependent D-lactate dehydrogenase</fullName>
        <ecNumber evidence="5">1.1.5.12</ecNumber>
    </recommendedName>
    <alternativeName>
        <fullName evidence="5">D-lactate dehydrogenase</fullName>
        <shortName evidence="5">D-LDH</shortName>
    </alternativeName>
</protein>
<dbReference type="GO" id="GO:0022904">
    <property type="term" value="P:respiratory electron transport chain"/>
    <property type="evidence" value="ECO:0007669"/>
    <property type="project" value="InterPro"/>
</dbReference>
<evidence type="ECO:0000256" key="3">
    <source>
        <dbReference type="ARBA" id="ARBA00022827"/>
    </source>
</evidence>
<evidence type="ECO:0000313" key="10">
    <source>
        <dbReference type="Proteomes" id="UP000463975"/>
    </source>
</evidence>
<feature type="binding site" evidence="5 7">
    <location>
        <begin position="68"/>
        <end position="72"/>
    </location>
    <ligand>
        <name>FAD</name>
        <dbReference type="ChEBI" id="CHEBI:57692"/>
    </ligand>
</feature>
<feature type="binding site" evidence="5 7">
    <location>
        <begin position="76"/>
        <end position="77"/>
    </location>
    <ligand>
        <name>FAD</name>
        <dbReference type="ChEBI" id="CHEBI:57692"/>
    </ligand>
</feature>
<dbReference type="Pfam" id="PF01565">
    <property type="entry name" value="FAD_binding_4"/>
    <property type="match status" value="1"/>
</dbReference>
<dbReference type="EMBL" id="CP047652">
    <property type="protein sequence ID" value="QHI94975.1"/>
    <property type="molecule type" value="Genomic_DNA"/>
</dbReference>
<dbReference type="Gene3D" id="3.30.43.10">
    <property type="entry name" value="Uridine Diphospho-n-acetylenolpyruvylglucosamine Reductase, domain 2"/>
    <property type="match status" value="1"/>
</dbReference>
<keyword evidence="5 6" id="KW-0874">Quinone</keyword>
<dbReference type="InterPro" id="IPR016164">
    <property type="entry name" value="FAD-linked_Oxase-like_C"/>
</dbReference>
<feature type="binding site" evidence="5 7">
    <location>
        <position position="142"/>
    </location>
    <ligand>
        <name>FAD</name>
        <dbReference type="ChEBI" id="CHEBI:57692"/>
    </ligand>
</feature>
<feature type="binding site" evidence="5 7">
    <location>
        <position position="135"/>
    </location>
    <ligand>
        <name>FAD</name>
        <dbReference type="ChEBI" id="CHEBI:57692"/>
    </ligand>
</feature>
<name>A0A6P1N8V9_9PROT</name>
<dbReference type="NCBIfam" id="NF008387">
    <property type="entry name" value="PRK11183.1"/>
    <property type="match status" value="1"/>
</dbReference>
<dbReference type="Gene3D" id="3.30.1370.20">
    <property type="entry name" value="D-lactate dehydrogenase, cap domain, subdomain 2"/>
    <property type="match status" value="1"/>
</dbReference>
<dbReference type="InterPro" id="IPR051264">
    <property type="entry name" value="FAD-oxidored/transferase_4"/>
</dbReference>
<feature type="binding site" evidence="5 7">
    <location>
        <position position="152"/>
    </location>
    <ligand>
        <name>FAD</name>
        <dbReference type="ChEBI" id="CHEBI:57692"/>
    </ligand>
</feature>
<dbReference type="InterPro" id="IPR016169">
    <property type="entry name" value="FAD-bd_PCMH_sub2"/>
</dbReference>
<keyword evidence="3 5" id="KW-0274">FAD</keyword>
<dbReference type="PIRSF" id="PIRSF000101">
    <property type="entry name" value="D-lactate_dh"/>
    <property type="match status" value="1"/>
</dbReference>
<comment type="cofactor">
    <cofactor evidence="1 5 6 7">
        <name>FAD</name>
        <dbReference type="ChEBI" id="CHEBI:57692"/>
    </cofactor>
</comment>
<dbReference type="Proteomes" id="UP000463975">
    <property type="component" value="Chromosome"/>
</dbReference>
<evidence type="ECO:0000256" key="7">
    <source>
        <dbReference type="PIRSR" id="PIRSR000101-1"/>
    </source>
</evidence>
<dbReference type="GO" id="GO:0055085">
    <property type="term" value="P:transmembrane transport"/>
    <property type="evidence" value="ECO:0007669"/>
    <property type="project" value="InterPro"/>
</dbReference>
<dbReference type="SUPFAM" id="SSF56176">
    <property type="entry name" value="FAD-binding/transporter-associated domain-like"/>
    <property type="match status" value="1"/>
</dbReference>
<evidence type="ECO:0000256" key="4">
    <source>
        <dbReference type="ARBA" id="ARBA00023002"/>
    </source>
</evidence>
<dbReference type="InterPro" id="IPR012256">
    <property type="entry name" value="D_lactate_DH"/>
</dbReference>
<sequence>MDDLMTSLCDIVGKQHVLTRKSQTFRFQRGFRFGGGPVEAVVVPASLVELWRVAQNCVKHNRILIMQAANTGLTGGSTPDGENYDRPIIVVSTKRLKGIHLLEQGKQVVCLPGATLNELEKRLKPIGREPHSVIGSSCIGASVLGGISNNSGGALVQRGPAYTEMALFGRVNEKGELELVNHLGIKLGDDPEAILEKLEKGTFTGDDIVNDARKGHDNDYVRRVKDVESDTPARFNADPDRLYEASGCAGKLVVFAVRLDTFPKEEKTSVFYLGTNDKQVLEKVRRALLTKFDELPIAGEYLHRDTFDIADRYGRDTVAMIRLLGTENLPFFFSIKAQLDLLPHRFKWLPYAFGDRLLQMLSSFLPSQVPERLKAYRDQYEHHLIIQTSEHLAEKLRPWFTTFFKEEAENKGNVFECTPKEGQLALLHRFAAAGAAGRFNIIHRKETGGLLALDVGLRRNDWEWFETLPPEIEDKLAIKLYYGHFLCHVLHQDYVVKKGVDPMAVEHAMWPILDQRGARYPAEHNVGHLYNAPDSMVSHYKTLDPCNCMNPGIGNTTKRKNWAAESVAPQASVAEQGQ</sequence>
<comment type="function">
    <text evidence="5 6">Catalyzes the oxidation of D-lactate to pyruvate.</text>
</comment>
<evidence type="ECO:0000256" key="1">
    <source>
        <dbReference type="ARBA" id="ARBA00001974"/>
    </source>
</evidence>
<dbReference type="InterPro" id="IPR016172">
    <property type="entry name" value="D-lactate_DH_C-sub1"/>
</dbReference>
<comment type="similarity">
    <text evidence="5">Belongs to the quinone-dependent D-lactate dehydrogenase family.</text>
</comment>
<keyword evidence="5" id="KW-0472">Membrane</keyword>
<keyword evidence="5" id="KW-0997">Cell inner membrane</keyword>
<dbReference type="EC" id="1.1.5.12" evidence="5"/>
<evidence type="ECO:0000256" key="2">
    <source>
        <dbReference type="ARBA" id="ARBA00022630"/>
    </source>
</evidence>
<dbReference type="GO" id="GO:0004458">
    <property type="term" value="F:D-lactate dehydrogenase (cytochrome) activity"/>
    <property type="evidence" value="ECO:0007669"/>
    <property type="project" value="UniProtKB-UniRule"/>
</dbReference>
<dbReference type="AlphaFoldDB" id="A0A6P1N8V9"/>
<keyword evidence="10" id="KW-1185">Reference proteome</keyword>
<dbReference type="GO" id="GO:0048038">
    <property type="term" value="F:quinone binding"/>
    <property type="evidence" value="ECO:0007669"/>
    <property type="project" value="UniProtKB-KW"/>
</dbReference>
<keyword evidence="5" id="KW-1003">Cell membrane</keyword>
<feature type="domain" description="FAD-binding PCMH-type" evidence="8">
    <location>
        <begin position="33"/>
        <end position="264"/>
    </location>
</feature>
<dbReference type="GO" id="GO:0031234">
    <property type="term" value="C:extrinsic component of cytoplasmic side of plasma membrane"/>
    <property type="evidence" value="ECO:0007669"/>
    <property type="project" value="UniProtKB-UniRule"/>
</dbReference>
<dbReference type="RefSeq" id="WP_160618053.1">
    <property type="nucleotide sequence ID" value="NZ_CP047652.1"/>
</dbReference>
<gene>
    <name evidence="5" type="primary">dld</name>
    <name evidence="9" type="ORF">GT348_00325</name>
</gene>
<dbReference type="SUPFAM" id="SSF55103">
    <property type="entry name" value="FAD-linked oxidases, C-terminal domain"/>
    <property type="match status" value="1"/>
</dbReference>